<dbReference type="AlphaFoldDB" id="A0A9Q0SI56"/>
<dbReference type="EMBL" id="JAPFFL010000014">
    <property type="protein sequence ID" value="KAJ6677705.1"/>
    <property type="molecule type" value="Genomic_DNA"/>
</dbReference>
<sequence>MKSRLPLRLPAPSPPIGDLESQRNNILDAKPDLEKELGKTLLTWCFTAALQIATRSKQVAESEIDNSISLLALVGSEGAISDRSPPASLDNGSFNENDMIIASDAVNSADHGIQTGVEAHEQDEGEQNSNGVPENFIYHMTKENLETNDVEPVGFSDSNFSVNFSNFIVPTAPCLDIEEVGGDSSHLNARRKKRRRTSEVWKYFEEVTENGEERNKKAETELYFAFKT</sequence>
<protein>
    <submittedName>
        <fullName evidence="1">Uncharacterized protein</fullName>
    </submittedName>
</protein>
<organism evidence="1 2">
    <name type="scientific">Salix viminalis</name>
    <name type="common">Common osier</name>
    <name type="synonym">Basket willow</name>
    <dbReference type="NCBI Taxonomy" id="40686"/>
    <lineage>
        <taxon>Eukaryota</taxon>
        <taxon>Viridiplantae</taxon>
        <taxon>Streptophyta</taxon>
        <taxon>Embryophyta</taxon>
        <taxon>Tracheophyta</taxon>
        <taxon>Spermatophyta</taxon>
        <taxon>Magnoliopsida</taxon>
        <taxon>eudicotyledons</taxon>
        <taxon>Gunneridae</taxon>
        <taxon>Pentapetalae</taxon>
        <taxon>rosids</taxon>
        <taxon>fabids</taxon>
        <taxon>Malpighiales</taxon>
        <taxon>Salicaceae</taxon>
        <taxon>Saliceae</taxon>
        <taxon>Salix</taxon>
    </lineage>
</organism>
<accession>A0A9Q0SI56</accession>
<reference evidence="1" key="1">
    <citation type="submission" date="2022-11" db="EMBL/GenBank/DDBJ databases">
        <authorList>
            <person name="Hyden B.L."/>
            <person name="Feng K."/>
            <person name="Yates T."/>
            <person name="Jawdy S."/>
            <person name="Smart L.B."/>
            <person name="Muchero W."/>
        </authorList>
    </citation>
    <scope>NUCLEOTIDE SEQUENCE</scope>
    <source>
        <tissue evidence="1">Shoot tip</tissue>
    </source>
</reference>
<evidence type="ECO:0000313" key="1">
    <source>
        <dbReference type="EMBL" id="KAJ6677705.1"/>
    </source>
</evidence>
<name>A0A9Q0SI56_SALVM</name>
<dbReference type="Proteomes" id="UP001151529">
    <property type="component" value="Chromosome 7"/>
</dbReference>
<reference evidence="1" key="2">
    <citation type="journal article" date="2023" name="Int. J. Mol. Sci.">
        <title>De Novo Assembly and Annotation of 11 Diverse Shrub Willow (Salix) Genomes Reveals Novel Gene Organization in Sex-Linked Regions.</title>
        <authorList>
            <person name="Hyden B."/>
            <person name="Feng K."/>
            <person name="Yates T.B."/>
            <person name="Jawdy S."/>
            <person name="Cereghino C."/>
            <person name="Smart L.B."/>
            <person name="Muchero W."/>
        </authorList>
    </citation>
    <scope>NUCLEOTIDE SEQUENCE [LARGE SCALE GENOMIC DNA]</scope>
    <source>
        <tissue evidence="1">Shoot tip</tissue>
    </source>
</reference>
<keyword evidence="2" id="KW-1185">Reference proteome</keyword>
<proteinExistence type="predicted"/>
<comment type="caution">
    <text evidence="1">The sequence shown here is derived from an EMBL/GenBank/DDBJ whole genome shotgun (WGS) entry which is preliminary data.</text>
</comment>
<gene>
    <name evidence="1" type="ORF">OIU85_008294</name>
</gene>
<evidence type="ECO:0000313" key="2">
    <source>
        <dbReference type="Proteomes" id="UP001151529"/>
    </source>
</evidence>